<feature type="compositionally biased region" description="Basic and acidic residues" evidence="1">
    <location>
        <begin position="18"/>
        <end position="28"/>
    </location>
</feature>
<dbReference type="Pfam" id="PF02452">
    <property type="entry name" value="PemK_toxin"/>
    <property type="match status" value="1"/>
</dbReference>
<dbReference type="GO" id="GO:0016075">
    <property type="term" value="P:rRNA catabolic process"/>
    <property type="evidence" value="ECO:0007669"/>
    <property type="project" value="TreeGrafter"/>
</dbReference>
<dbReference type="KEGG" id="azm:DM194_09640"/>
<evidence type="ECO:0000313" key="2">
    <source>
        <dbReference type="EMBL" id="AWU94503.1"/>
    </source>
</evidence>
<dbReference type="EMBL" id="CP029829">
    <property type="protein sequence ID" value="AWU94503.1"/>
    <property type="molecule type" value="Genomic_DNA"/>
</dbReference>
<dbReference type="RefSeq" id="WP_111067119.1">
    <property type="nucleotide sequence ID" value="NZ_CP029829.1"/>
</dbReference>
<dbReference type="GO" id="GO:0006402">
    <property type="term" value="P:mRNA catabolic process"/>
    <property type="evidence" value="ECO:0007669"/>
    <property type="project" value="TreeGrafter"/>
</dbReference>
<proteinExistence type="predicted"/>
<protein>
    <submittedName>
        <fullName evidence="2">mRNA-degrading endonuclease</fullName>
    </submittedName>
</protein>
<name>A0A2U9S6K9_9PROT</name>
<keyword evidence="2" id="KW-0540">Nuclease</keyword>
<accession>A0A2U9S6K9</accession>
<dbReference type="Proteomes" id="UP000249605">
    <property type="component" value="Chromosome"/>
</dbReference>
<sequence>MTGDEWEPDAGDLIWTDFDPRTGREQGGRRPALIVSPRAFWQATRFAIVCPITTRVRPFPSSAVLPPGPPISGEILTSHVRSIDTMARPLLFSGARAPSAILAEVRGKLAALIGL</sequence>
<dbReference type="PANTHER" id="PTHR33988:SF3">
    <property type="entry name" value="ENDORIBONUCLEASE TOXIN CHPB-RELATED"/>
    <property type="match status" value="1"/>
</dbReference>
<dbReference type="SUPFAM" id="SSF50118">
    <property type="entry name" value="Cell growth inhibitor/plasmid maintenance toxic component"/>
    <property type="match status" value="1"/>
</dbReference>
<gene>
    <name evidence="2" type="ORF">DM194_09640</name>
</gene>
<dbReference type="InterPro" id="IPR003477">
    <property type="entry name" value="PemK-like"/>
</dbReference>
<feature type="compositionally biased region" description="Acidic residues" evidence="1">
    <location>
        <begin position="1"/>
        <end position="10"/>
    </location>
</feature>
<keyword evidence="2" id="KW-0255">Endonuclease</keyword>
<dbReference type="PANTHER" id="PTHR33988">
    <property type="entry name" value="ENDORIBONUCLEASE MAZF-RELATED"/>
    <property type="match status" value="1"/>
</dbReference>
<dbReference type="GO" id="GO:0003677">
    <property type="term" value="F:DNA binding"/>
    <property type="evidence" value="ECO:0007669"/>
    <property type="project" value="InterPro"/>
</dbReference>
<dbReference type="AlphaFoldDB" id="A0A2U9S6K9"/>
<keyword evidence="2" id="KW-0378">Hydrolase</keyword>
<organism evidence="2 3">
    <name type="scientific">Azospirillum ramasamyi</name>
    <dbReference type="NCBI Taxonomy" id="682998"/>
    <lineage>
        <taxon>Bacteria</taxon>
        <taxon>Pseudomonadati</taxon>
        <taxon>Pseudomonadota</taxon>
        <taxon>Alphaproteobacteria</taxon>
        <taxon>Rhodospirillales</taxon>
        <taxon>Azospirillaceae</taxon>
        <taxon>Azospirillum</taxon>
    </lineage>
</organism>
<dbReference type="InterPro" id="IPR011067">
    <property type="entry name" value="Plasmid_toxin/cell-grow_inhib"/>
</dbReference>
<evidence type="ECO:0000313" key="3">
    <source>
        <dbReference type="Proteomes" id="UP000249605"/>
    </source>
</evidence>
<feature type="region of interest" description="Disordered" evidence="1">
    <location>
        <begin position="1"/>
        <end position="28"/>
    </location>
</feature>
<evidence type="ECO:0000256" key="1">
    <source>
        <dbReference type="SAM" id="MobiDB-lite"/>
    </source>
</evidence>
<dbReference type="GO" id="GO:0004521">
    <property type="term" value="F:RNA endonuclease activity"/>
    <property type="evidence" value="ECO:0007669"/>
    <property type="project" value="TreeGrafter"/>
</dbReference>
<dbReference type="Gene3D" id="2.30.30.110">
    <property type="match status" value="1"/>
</dbReference>
<reference evidence="2 3" key="1">
    <citation type="journal article" date="2019" name="Int. J. Syst. Evol. Microbiol.">
        <title>Azospirillum ramasamyi sp. nov., a novel diazotrophic bacterium isolated from fermented bovine products.</title>
        <authorList>
            <person name="Anandham R."/>
            <person name="Heo J."/>
            <person name="Krishnamoorthy R."/>
            <person name="SenthilKumar M."/>
            <person name="Gopal N.O."/>
            <person name="Kim S.J."/>
            <person name="Kwon S.W."/>
        </authorList>
    </citation>
    <scope>NUCLEOTIDE SEQUENCE [LARGE SCALE GENOMIC DNA]</scope>
    <source>
        <strain evidence="2 3">M2T2B2</strain>
    </source>
</reference>
<keyword evidence="3" id="KW-1185">Reference proteome</keyword>
<dbReference type="OrthoDB" id="9808744at2"/>